<evidence type="ECO:0000313" key="7">
    <source>
        <dbReference type="Proteomes" id="UP000195402"/>
    </source>
</evidence>
<dbReference type="STRING" id="56857.A0A200PR69"/>
<dbReference type="InterPro" id="IPR032629">
    <property type="entry name" value="DCB_dom"/>
</dbReference>
<dbReference type="Proteomes" id="UP000195402">
    <property type="component" value="Unassembled WGS sequence"/>
</dbReference>
<sequence length="341" mass="36716">MSSSHTLGGTSRPGRILGPSLDKIIKNVAWRKHAHLVSACKSALDKLETLTDSPDPNPNSPIFGYSLADAESFLQPLILAIDSASVKVVDPALECVFKLLSQGLIRGEIDRPEGSESQSIGFRVIDSICKCGGLTDDGIELAVLKVLISAIRSPFVLIRGDCLVNIAKTCYNVYLSSLSVTNQICAKAVLAQIVMIVFARVEEDTMDVKVKAVSVSELLELSDKSLSDGSLVQFVQSFINEVMEGRELQNGGGAVSDAIGESGGNGQLNEGGESGADSKIREDGVLLFKNLCKFSMKFSTQENPEDPLLIRGKVLSLELLKVLMENGGPIWRTNERQVFLC</sequence>
<gene>
    <name evidence="6" type="ORF">BVC80_9085g106</name>
</gene>
<dbReference type="EMBL" id="MVGT01004289">
    <property type="protein sequence ID" value="OVA00689.1"/>
    <property type="molecule type" value="Genomic_DNA"/>
</dbReference>
<dbReference type="Pfam" id="PF16213">
    <property type="entry name" value="DCB"/>
    <property type="match status" value="1"/>
</dbReference>
<evidence type="ECO:0000259" key="4">
    <source>
        <dbReference type="Pfam" id="PF12783"/>
    </source>
</evidence>
<evidence type="ECO:0000256" key="1">
    <source>
        <dbReference type="ARBA" id="ARBA00022448"/>
    </source>
</evidence>
<dbReference type="InterPro" id="IPR032691">
    <property type="entry name" value="Mon2/Sec7/BIG1-like_HUS"/>
</dbReference>
<dbReference type="PANTHER" id="PTHR10663:SF108">
    <property type="entry name" value="BREFELDIN A-INHIBITED GUANINE NUCLEOTIDE-EXCHANGE PROTEIN 1"/>
    <property type="match status" value="1"/>
</dbReference>
<comment type="caution">
    <text evidence="6">The sequence shown here is derived from an EMBL/GenBank/DDBJ whole genome shotgun (WGS) entry which is preliminary data.</text>
</comment>
<feature type="domain" description="Mon2/Sec7/BIG1-like dimerisation and cyclophilin-binding" evidence="5">
    <location>
        <begin position="21"/>
        <end position="204"/>
    </location>
</feature>
<dbReference type="AlphaFoldDB" id="A0A200PR69"/>
<dbReference type="GO" id="GO:0005802">
    <property type="term" value="C:trans-Golgi network"/>
    <property type="evidence" value="ECO:0007669"/>
    <property type="project" value="TreeGrafter"/>
</dbReference>
<dbReference type="OrthoDB" id="430364at2759"/>
<organism evidence="6 7">
    <name type="scientific">Macleaya cordata</name>
    <name type="common">Five-seeded plume-poppy</name>
    <name type="synonym">Bocconia cordata</name>
    <dbReference type="NCBI Taxonomy" id="56857"/>
    <lineage>
        <taxon>Eukaryota</taxon>
        <taxon>Viridiplantae</taxon>
        <taxon>Streptophyta</taxon>
        <taxon>Embryophyta</taxon>
        <taxon>Tracheophyta</taxon>
        <taxon>Spermatophyta</taxon>
        <taxon>Magnoliopsida</taxon>
        <taxon>Ranunculales</taxon>
        <taxon>Papaveraceae</taxon>
        <taxon>Papaveroideae</taxon>
        <taxon>Macleaya</taxon>
    </lineage>
</organism>
<keyword evidence="3" id="KW-0653">Protein transport</keyword>
<dbReference type="GO" id="GO:0015031">
    <property type="term" value="P:protein transport"/>
    <property type="evidence" value="ECO:0007669"/>
    <property type="project" value="UniProtKB-KW"/>
</dbReference>
<dbReference type="PANTHER" id="PTHR10663">
    <property type="entry name" value="GUANYL-NUCLEOTIDE EXCHANGE FACTOR"/>
    <property type="match status" value="1"/>
</dbReference>
<keyword evidence="1" id="KW-0813">Transport</keyword>
<proteinExistence type="predicted"/>
<evidence type="ECO:0000256" key="2">
    <source>
        <dbReference type="ARBA" id="ARBA00022658"/>
    </source>
</evidence>
<evidence type="ECO:0000256" key="3">
    <source>
        <dbReference type="ARBA" id="ARBA00022927"/>
    </source>
</evidence>
<name>A0A200PR69_MACCD</name>
<accession>A0A200PR69</accession>
<keyword evidence="2" id="KW-0344">Guanine-nucleotide releasing factor</keyword>
<dbReference type="Pfam" id="PF12783">
    <property type="entry name" value="Sec7-like_HUS"/>
    <property type="match status" value="1"/>
</dbReference>
<keyword evidence="7" id="KW-1185">Reference proteome</keyword>
<evidence type="ECO:0000259" key="5">
    <source>
        <dbReference type="Pfam" id="PF16213"/>
    </source>
</evidence>
<dbReference type="GO" id="GO:0005085">
    <property type="term" value="F:guanyl-nucleotide exchange factor activity"/>
    <property type="evidence" value="ECO:0007669"/>
    <property type="project" value="UniProtKB-KW"/>
</dbReference>
<protein>
    <submittedName>
        <fullName evidence="6">Uncharacterized protein</fullName>
    </submittedName>
</protein>
<feature type="domain" description="Mon2/Sec7/BIG1-like HUS" evidence="4">
    <location>
        <begin position="281"/>
        <end position="340"/>
    </location>
</feature>
<evidence type="ECO:0000313" key="6">
    <source>
        <dbReference type="EMBL" id="OVA00689.1"/>
    </source>
</evidence>
<dbReference type="InParanoid" id="A0A200PR69"/>
<reference evidence="6 7" key="1">
    <citation type="journal article" date="2017" name="Mol. Plant">
        <title>The Genome of Medicinal Plant Macleaya cordata Provides New Insights into Benzylisoquinoline Alkaloids Metabolism.</title>
        <authorList>
            <person name="Liu X."/>
            <person name="Liu Y."/>
            <person name="Huang P."/>
            <person name="Ma Y."/>
            <person name="Qing Z."/>
            <person name="Tang Q."/>
            <person name="Cao H."/>
            <person name="Cheng P."/>
            <person name="Zheng Y."/>
            <person name="Yuan Z."/>
            <person name="Zhou Y."/>
            <person name="Liu J."/>
            <person name="Tang Z."/>
            <person name="Zhuo Y."/>
            <person name="Zhang Y."/>
            <person name="Yu L."/>
            <person name="Huang J."/>
            <person name="Yang P."/>
            <person name="Peng Q."/>
            <person name="Zhang J."/>
            <person name="Jiang W."/>
            <person name="Zhang Z."/>
            <person name="Lin K."/>
            <person name="Ro D.K."/>
            <person name="Chen X."/>
            <person name="Xiong X."/>
            <person name="Shang Y."/>
            <person name="Huang S."/>
            <person name="Zeng J."/>
        </authorList>
    </citation>
    <scope>NUCLEOTIDE SEQUENCE [LARGE SCALE GENOMIC DNA]</scope>
    <source>
        <strain evidence="7">cv. BLH2017</strain>
        <tissue evidence="6">Root</tissue>
    </source>
</reference>
<dbReference type="OMA" id="NACEVHE"/>